<comment type="similarity">
    <text evidence="2">Belongs to the VPS37 family.</text>
</comment>
<feature type="domain" description="VPS37 C-terminal" evidence="9">
    <location>
        <begin position="152"/>
        <end position="233"/>
    </location>
</feature>
<dbReference type="SUPFAM" id="SSF140111">
    <property type="entry name" value="Endosomal sorting complex assembly domain"/>
    <property type="match status" value="1"/>
</dbReference>
<sequence length="233" mass="26622">MFKSFWGSQEQESPARPQEVPTNSWYPPSVGSSQNSPSRPPAPSSSSSNSFTHTHGDRPQSFANVPPAEAAAIINSLKDKSVDELRKLLSDKDAYQQLLHSLDMVKTQNSVWDELRNETLQLARENLEKESYIMELRNQCRIIWTTELATAREKLNELERQKSEIMMSYSPPAMLQHIQETMIKTDEDSETVHKLLLENECDLPVFVQKYKKLRNTYHKCALTHLAAKTSLMG</sequence>
<accession>A0AAD8NA85</accession>
<evidence type="ECO:0000259" key="9">
    <source>
        <dbReference type="PROSITE" id="PS51314"/>
    </source>
</evidence>
<dbReference type="GO" id="GO:0000813">
    <property type="term" value="C:ESCRT I complex"/>
    <property type="evidence" value="ECO:0007669"/>
    <property type="project" value="TreeGrafter"/>
</dbReference>
<dbReference type="InterPro" id="IPR037202">
    <property type="entry name" value="ESCRT_assembly_dom"/>
</dbReference>
<comment type="subcellular location">
    <subcellularLocation>
        <location evidence="1">Endosome</location>
    </subcellularLocation>
</comment>
<keyword evidence="11" id="KW-1185">Reference proteome</keyword>
<reference evidence="10" key="1">
    <citation type="submission" date="2023-02" db="EMBL/GenBank/DDBJ databases">
        <title>Genome of toxic invasive species Heracleum sosnowskyi carries increased number of genes despite the absence of recent whole-genome duplications.</title>
        <authorList>
            <person name="Schelkunov M."/>
            <person name="Shtratnikova V."/>
            <person name="Makarenko M."/>
            <person name="Klepikova A."/>
            <person name="Omelchenko D."/>
            <person name="Novikova G."/>
            <person name="Obukhova E."/>
            <person name="Bogdanov V."/>
            <person name="Penin A."/>
            <person name="Logacheva M."/>
        </authorList>
    </citation>
    <scope>NUCLEOTIDE SEQUENCE</scope>
    <source>
        <strain evidence="10">Hsosn_3</strain>
        <tissue evidence="10">Leaf</tissue>
    </source>
</reference>
<dbReference type="GO" id="GO:0006623">
    <property type="term" value="P:protein targeting to vacuole"/>
    <property type="evidence" value="ECO:0007669"/>
    <property type="project" value="TreeGrafter"/>
</dbReference>
<dbReference type="Gene3D" id="1.10.287.660">
    <property type="entry name" value="Helix hairpin bin"/>
    <property type="match status" value="1"/>
</dbReference>
<dbReference type="PANTHER" id="PTHR13678:SF2">
    <property type="entry name" value="VACUOLAR PROTEIN SORTING-ASSOCIATED PROTEIN 37A"/>
    <property type="match status" value="1"/>
</dbReference>
<keyword evidence="3 6" id="KW-0813">Transport</keyword>
<dbReference type="InterPro" id="IPR009851">
    <property type="entry name" value="Mod_r"/>
</dbReference>
<evidence type="ECO:0000256" key="5">
    <source>
        <dbReference type="ARBA" id="ARBA00022927"/>
    </source>
</evidence>
<feature type="coiled-coil region" evidence="7">
    <location>
        <begin position="141"/>
        <end position="168"/>
    </location>
</feature>
<evidence type="ECO:0000256" key="3">
    <source>
        <dbReference type="ARBA" id="ARBA00022448"/>
    </source>
</evidence>
<feature type="compositionally biased region" description="Polar residues" evidence="8">
    <location>
        <begin position="1"/>
        <end position="12"/>
    </location>
</feature>
<dbReference type="Pfam" id="PF07200">
    <property type="entry name" value="Mod_r"/>
    <property type="match status" value="1"/>
</dbReference>
<dbReference type="PANTHER" id="PTHR13678">
    <property type="entry name" value="VACUOLAR PROTEIN SORTING-ASSOCIATED PROTEIN 37"/>
    <property type="match status" value="1"/>
</dbReference>
<dbReference type="PROSITE" id="PS51314">
    <property type="entry name" value="VPS37_C"/>
    <property type="match status" value="1"/>
</dbReference>
<organism evidence="10 11">
    <name type="scientific">Heracleum sosnowskyi</name>
    <dbReference type="NCBI Taxonomy" id="360622"/>
    <lineage>
        <taxon>Eukaryota</taxon>
        <taxon>Viridiplantae</taxon>
        <taxon>Streptophyta</taxon>
        <taxon>Embryophyta</taxon>
        <taxon>Tracheophyta</taxon>
        <taxon>Spermatophyta</taxon>
        <taxon>Magnoliopsida</taxon>
        <taxon>eudicotyledons</taxon>
        <taxon>Gunneridae</taxon>
        <taxon>Pentapetalae</taxon>
        <taxon>asterids</taxon>
        <taxon>campanulids</taxon>
        <taxon>Apiales</taxon>
        <taxon>Apiaceae</taxon>
        <taxon>Apioideae</taxon>
        <taxon>apioid superclade</taxon>
        <taxon>Tordylieae</taxon>
        <taxon>Tordyliinae</taxon>
        <taxon>Heracleum</taxon>
    </lineage>
</organism>
<dbReference type="AlphaFoldDB" id="A0AAD8NA85"/>
<feature type="region of interest" description="Disordered" evidence="8">
    <location>
        <begin position="1"/>
        <end position="63"/>
    </location>
</feature>
<protein>
    <submittedName>
        <fullName evidence="10">VPS37 C-terminal domain-containing protein</fullName>
    </submittedName>
</protein>
<gene>
    <name evidence="10" type="ORF">POM88_010081</name>
</gene>
<name>A0AAD8NA85_9APIA</name>
<dbReference type="EMBL" id="JAUIZM010000002">
    <property type="protein sequence ID" value="KAK1400218.1"/>
    <property type="molecule type" value="Genomic_DNA"/>
</dbReference>
<evidence type="ECO:0000256" key="8">
    <source>
        <dbReference type="SAM" id="MobiDB-lite"/>
    </source>
</evidence>
<keyword evidence="5 6" id="KW-0653">Protein transport</keyword>
<dbReference type="Proteomes" id="UP001237642">
    <property type="component" value="Unassembled WGS sequence"/>
</dbReference>
<dbReference type="GO" id="GO:0006612">
    <property type="term" value="P:protein targeting to membrane"/>
    <property type="evidence" value="ECO:0007669"/>
    <property type="project" value="TreeGrafter"/>
</dbReference>
<reference evidence="10" key="2">
    <citation type="submission" date="2023-05" db="EMBL/GenBank/DDBJ databases">
        <authorList>
            <person name="Schelkunov M.I."/>
        </authorList>
    </citation>
    <scope>NUCLEOTIDE SEQUENCE</scope>
    <source>
        <strain evidence="10">Hsosn_3</strain>
        <tissue evidence="10">Leaf</tissue>
    </source>
</reference>
<evidence type="ECO:0000256" key="4">
    <source>
        <dbReference type="ARBA" id="ARBA00022753"/>
    </source>
</evidence>
<evidence type="ECO:0000313" key="11">
    <source>
        <dbReference type="Proteomes" id="UP001237642"/>
    </source>
</evidence>
<evidence type="ECO:0000256" key="7">
    <source>
        <dbReference type="SAM" id="Coils"/>
    </source>
</evidence>
<evidence type="ECO:0000256" key="2">
    <source>
        <dbReference type="ARBA" id="ARBA00007617"/>
    </source>
</evidence>
<keyword evidence="7" id="KW-0175">Coiled coil</keyword>
<dbReference type="InterPro" id="IPR029012">
    <property type="entry name" value="Helix_hairpin_bin_sf"/>
</dbReference>
<proteinExistence type="inferred from homology"/>
<dbReference type="GO" id="GO:0043162">
    <property type="term" value="P:ubiquitin-dependent protein catabolic process via the multivesicular body sorting pathway"/>
    <property type="evidence" value="ECO:0007669"/>
    <property type="project" value="TreeGrafter"/>
</dbReference>
<evidence type="ECO:0000256" key="6">
    <source>
        <dbReference type="PROSITE-ProRule" id="PRU00646"/>
    </source>
</evidence>
<evidence type="ECO:0000313" key="10">
    <source>
        <dbReference type="EMBL" id="KAK1400218.1"/>
    </source>
</evidence>
<comment type="caution">
    <text evidence="10">The sequence shown here is derived from an EMBL/GenBank/DDBJ whole genome shotgun (WGS) entry which is preliminary data.</text>
</comment>
<keyword evidence="4" id="KW-0967">Endosome</keyword>
<evidence type="ECO:0000256" key="1">
    <source>
        <dbReference type="ARBA" id="ARBA00004177"/>
    </source>
</evidence>